<dbReference type="InterPro" id="IPR047623">
    <property type="entry name" value="SatP"/>
</dbReference>
<dbReference type="PANTHER" id="PTHR30178:SF3">
    <property type="entry name" value="SUCCINATE-ACETATE_PROTON SYMPORTER SATP"/>
    <property type="match status" value="1"/>
</dbReference>
<dbReference type="Proteomes" id="UP001596328">
    <property type="component" value="Unassembled WGS sequence"/>
</dbReference>
<feature type="transmembrane region" description="Helical" evidence="6">
    <location>
        <begin position="12"/>
        <end position="32"/>
    </location>
</feature>
<comment type="caution">
    <text evidence="7">The sequence shown here is derived from an EMBL/GenBank/DDBJ whole genome shotgun (WGS) entry which is preliminary data.</text>
</comment>
<name>A0ABD5RXV1_9EURY</name>
<organism evidence="7 8">
    <name type="scientific">Halobium palmae</name>
    <dbReference type="NCBI Taxonomy" id="1776492"/>
    <lineage>
        <taxon>Archaea</taxon>
        <taxon>Methanobacteriati</taxon>
        <taxon>Methanobacteriota</taxon>
        <taxon>Stenosarchaea group</taxon>
        <taxon>Halobacteria</taxon>
        <taxon>Halobacteriales</taxon>
        <taxon>Haloferacaceae</taxon>
        <taxon>Halobium</taxon>
    </lineage>
</organism>
<proteinExistence type="inferred from homology"/>
<evidence type="ECO:0000256" key="1">
    <source>
        <dbReference type="ARBA" id="ARBA00004141"/>
    </source>
</evidence>
<dbReference type="InterPro" id="IPR000791">
    <property type="entry name" value="Gpr1/Fun34/SatP-like"/>
</dbReference>
<evidence type="ECO:0000313" key="8">
    <source>
        <dbReference type="Proteomes" id="UP001596328"/>
    </source>
</evidence>
<dbReference type="GO" id="GO:0016020">
    <property type="term" value="C:membrane"/>
    <property type="evidence" value="ECO:0007669"/>
    <property type="project" value="UniProtKB-SubCell"/>
</dbReference>
<comment type="similarity">
    <text evidence="2">Belongs to the acetate uptake transporter (AceTr) (TC 2.A.96) family.</text>
</comment>
<evidence type="ECO:0000256" key="5">
    <source>
        <dbReference type="ARBA" id="ARBA00023136"/>
    </source>
</evidence>
<protein>
    <submittedName>
        <fullName evidence="7">Acetate uptake transporter</fullName>
    </submittedName>
</protein>
<keyword evidence="8" id="KW-1185">Reference proteome</keyword>
<dbReference type="Pfam" id="PF01184">
    <property type="entry name" value="Gpr1_Fun34_YaaH"/>
    <property type="match status" value="1"/>
</dbReference>
<evidence type="ECO:0000256" key="2">
    <source>
        <dbReference type="ARBA" id="ARBA00005587"/>
    </source>
</evidence>
<keyword evidence="3 6" id="KW-0812">Transmembrane</keyword>
<dbReference type="AlphaFoldDB" id="A0ABD5RXV1"/>
<dbReference type="PANTHER" id="PTHR30178">
    <property type="entry name" value="INNER MEMBRANE PROTEIN YAAH"/>
    <property type="match status" value="1"/>
</dbReference>
<feature type="transmembrane region" description="Helical" evidence="6">
    <location>
        <begin position="150"/>
        <end position="173"/>
    </location>
</feature>
<keyword evidence="4 6" id="KW-1133">Transmembrane helix</keyword>
<evidence type="ECO:0000313" key="7">
    <source>
        <dbReference type="EMBL" id="MFC6724274.1"/>
    </source>
</evidence>
<feature type="transmembrane region" description="Helical" evidence="6">
    <location>
        <begin position="78"/>
        <end position="96"/>
    </location>
</feature>
<gene>
    <name evidence="7" type="ORF">ACFQE1_07785</name>
</gene>
<dbReference type="NCBIfam" id="NF038013">
    <property type="entry name" value="AceTr_1"/>
    <property type="match status" value="1"/>
</dbReference>
<feature type="transmembrane region" description="Helical" evidence="6">
    <location>
        <begin position="126"/>
        <end position="144"/>
    </location>
</feature>
<keyword evidence="5 6" id="KW-0472">Membrane</keyword>
<dbReference type="EMBL" id="JBHSWU010000138">
    <property type="protein sequence ID" value="MFC6724274.1"/>
    <property type="molecule type" value="Genomic_DNA"/>
</dbReference>
<reference evidence="7 8" key="1">
    <citation type="journal article" date="2019" name="Int. J. Syst. Evol. Microbiol.">
        <title>The Global Catalogue of Microorganisms (GCM) 10K type strain sequencing project: providing services to taxonomists for standard genome sequencing and annotation.</title>
        <authorList>
            <consortium name="The Broad Institute Genomics Platform"/>
            <consortium name="The Broad Institute Genome Sequencing Center for Infectious Disease"/>
            <person name="Wu L."/>
            <person name="Ma J."/>
        </authorList>
    </citation>
    <scope>NUCLEOTIDE SEQUENCE [LARGE SCALE GENOMIC DNA]</scope>
    <source>
        <strain evidence="7 8">NBRC 111368</strain>
    </source>
</reference>
<evidence type="ECO:0000256" key="6">
    <source>
        <dbReference type="SAM" id="Phobius"/>
    </source>
</evidence>
<evidence type="ECO:0000256" key="3">
    <source>
        <dbReference type="ARBA" id="ARBA00022692"/>
    </source>
</evidence>
<feature type="transmembrane region" description="Helical" evidence="6">
    <location>
        <begin position="38"/>
        <end position="58"/>
    </location>
</feature>
<comment type="subcellular location">
    <subcellularLocation>
        <location evidence="1">Membrane</location>
        <topology evidence="1">Multi-pass membrane protein</topology>
    </subcellularLocation>
</comment>
<accession>A0ABD5RXV1</accession>
<sequence>MPAHTETGDPAPLGLVAFGLTTVLLSLVNAGLLTGDGVVVVVPLAFAFGGTMQILAGIMEYREGNTFGTVAFSSYGAFWWWFGLLELLGVAGVFSLEGLTPVVGVALLLWGVFTTYMWVSTFRLNWGLWSVFLLLAVTFYLLGFGDFLGVDWLVVAGGYVGILTGLAAMYVSFAEVTNWAFDRSVVPLGGTPFPGDDRRRETTAD</sequence>
<evidence type="ECO:0000256" key="4">
    <source>
        <dbReference type="ARBA" id="ARBA00022989"/>
    </source>
</evidence>